<evidence type="ECO:0000313" key="4">
    <source>
        <dbReference type="Proteomes" id="UP001464923"/>
    </source>
</evidence>
<evidence type="ECO:0000259" key="2">
    <source>
        <dbReference type="Pfam" id="PF22725"/>
    </source>
</evidence>
<comment type="caution">
    <text evidence="3">The sequence shown here is derived from an EMBL/GenBank/DDBJ whole genome shotgun (WGS) entry which is preliminary data.</text>
</comment>
<dbReference type="Gene3D" id="3.40.50.720">
    <property type="entry name" value="NAD(P)-binding Rossmann-like Domain"/>
    <property type="match status" value="1"/>
</dbReference>
<evidence type="ECO:0000259" key="1">
    <source>
        <dbReference type="Pfam" id="PF01408"/>
    </source>
</evidence>
<dbReference type="Pfam" id="PF01408">
    <property type="entry name" value="GFO_IDH_MocA"/>
    <property type="match status" value="1"/>
</dbReference>
<dbReference type="InterPro" id="IPR000683">
    <property type="entry name" value="Gfo/Idh/MocA-like_OxRdtase_N"/>
</dbReference>
<dbReference type="SUPFAM" id="SSF51735">
    <property type="entry name" value="NAD(P)-binding Rossmann-fold domains"/>
    <property type="match status" value="1"/>
</dbReference>
<proteinExistence type="predicted"/>
<sequence length="355" mass="36220">MKVAVLGAGLAAGGHLRALHTLAGELDLDVVAVATRDETRAERVRSLFPGAQRRWPAEAALDGADLALVLTPPDTHLELVGAAAARGVHVLVEKPLDLTADRAGRLVAATEAAGTGLAVCFQHRAKEAGRGLKEAVASGALGPLVGGSLEVAWWRPQSYYDEPGRGSHARDGGGVLITQAIHTLDLLVWALGPPRRVVATATRSPVHDLEAEDTVTGLLDFGGGTAVSVFVTTAAFPGAAERLTLAGGRGTAVLDGPRLALHPNDGGPVRTLGTAGPAGIGPDTAEMPAEWHVEILRDAVTAFRAGGEPLASGRSALVTQTVVQALYVSARNGAWEPVPRPGAARVGALPDGGAG</sequence>
<evidence type="ECO:0000313" key="3">
    <source>
        <dbReference type="EMBL" id="MEQ3538276.1"/>
    </source>
</evidence>
<dbReference type="InterPro" id="IPR036291">
    <property type="entry name" value="NAD(P)-bd_dom_sf"/>
</dbReference>
<dbReference type="PANTHER" id="PTHR43249:SF1">
    <property type="entry name" value="D-GLUCOSIDE 3-DEHYDROGENASE"/>
    <property type="match status" value="1"/>
</dbReference>
<gene>
    <name evidence="3" type="ORF">WHI96_05550</name>
</gene>
<dbReference type="InterPro" id="IPR052515">
    <property type="entry name" value="Gfo/Idh/MocA_Oxidoreductase"/>
</dbReference>
<dbReference type="EMBL" id="JBEDNP010000003">
    <property type="protein sequence ID" value="MEQ3538276.1"/>
    <property type="molecule type" value="Genomic_DNA"/>
</dbReference>
<dbReference type="SUPFAM" id="SSF55347">
    <property type="entry name" value="Glyceraldehyde-3-phosphate dehydrogenase-like, C-terminal domain"/>
    <property type="match status" value="1"/>
</dbReference>
<name>A0ABV1JRF1_9PSEU</name>
<dbReference type="Gene3D" id="3.30.360.10">
    <property type="entry name" value="Dihydrodipicolinate Reductase, domain 2"/>
    <property type="match status" value="1"/>
</dbReference>
<reference evidence="3 4" key="1">
    <citation type="submission" date="2024-03" db="EMBL/GenBank/DDBJ databases">
        <title>Draft genome sequence of Pseudonocardia tropica JCM 19149.</title>
        <authorList>
            <person name="Butdee W."/>
            <person name="Duangmal K."/>
        </authorList>
    </citation>
    <scope>NUCLEOTIDE SEQUENCE [LARGE SCALE GENOMIC DNA]</scope>
    <source>
        <strain evidence="3 4">JCM 19149</strain>
    </source>
</reference>
<dbReference type="Proteomes" id="UP001464923">
    <property type="component" value="Unassembled WGS sequence"/>
</dbReference>
<dbReference type="RefSeq" id="WP_345642016.1">
    <property type="nucleotide sequence ID" value="NZ_BAABLY010000008.1"/>
</dbReference>
<accession>A0ABV1JRF1</accession>
<keyword evidence="4" id="KW-1185">Reference proteome</keyword>
<dbReference type="Pfam" id="PF22725">
    <property type="entry name" value="GFO_IDH_MocA_C3"/>
    <property type="match status" value="1"/>
</dbReference>
<protein>
    <submittedName>
        <fullName evidence="3">Gfo/Idh/MocA family oxidoreductase</fullName>
    </submittedName>
</protein>
<feature type="domain" description="Gfo/Idh/MocA-like oxidoreductase N-terminal" evidence="1">
    <location>
        <begin position="1"/>
        <end position="119"/>
    </location>
</feature>
<dbReference type="PANTHER" id="PTHR43249">
    <property type="entry name" value="UDP-N-ACETYL-2-AMINO-2-DEOXY-D-GLUCURONATE OXIDASE"/>
    <property type="match status" value="1"/>
</dbReference>
<feature type="domain" description="GFO/IDH/MocA-like oxidoreductase" evidence="2">
    <location>
        <begin position="132"/>
        <end position="252"/>
    </location>
</feature>
<organism evidence="3 4">
    <name type="scientific">Pseudonocardia tropica</name>
    <dbReference type="NCBI Taxonomy" id="681289"/>
    <lineage>
        <taxon>Bacteria</taxon>
        <taxon>Bacillati</taxon>
        <taxon>Actinomycetota</taxon>
        <taxon>Actinomycetes</taxon>
        <taxon>Pseudonocardiales</taxon>
        <taxon>Pseudonocardiaceae</taxon>
        <taxon>Pseudonocardia</taxon>
    </lineage>
</organism>
<dbReference type="InterPro" id="IPR055170">
    <property type="entry name" value="GFO_IDH_MocA-like_dom"/>
</dbReference>